<accession>A0A078L226</accession>
<organism evidence="1 2">
    <name type="scientific">Legionella massiliensis</name>
    <dbReference type="NCBI Taxonomy" id="1034943"/>
    <lineage>
        <taxon>Bacteria</taxon>
        <taxon>Pseudomonadati</taxon>
        <taxon>Pseudomonadota</taxon>
        <taxon>Gammaproteobacteria</taxon>
        <taxon>Legionellales</taxon>
        <taxon>Legionellaceae</taxon>
        <taxon>Legionella</taxon>
    </lineage>
</organism>
<proteinExistence type="predicted"/>
<gene>
    <name evidence="1" type="ORF">BN59_02416</name>
</gene>
<name>A0A078L226_9GAMM</name>
<evidence type="ECO:0000313" key="1">
    <source>
        <dbReference type="EMBL" id="CDZ78109.1"/>
    </source>
</evidence>
<dbReference type="EMBL" id="CCSB01000003">
    <property type="protein sequence ID" value="CDZ78109.1"/>
    <property type="molecule type" value="Genomic_DNA"/>
</dbReference>
<dbReference type="RefSeq" id="WP_043874656.1">
    <property type="nucleotide sequence ID" value="NZ_CCVW01000003.1"/>
</dbReference>
<keyword evidence="2" id="KW-1185">Reference proteome</keyword>
<evidence type="ECO:0000313" key="2">
    <source>
        <dbReference type="Proteomes" id="UP000044071"/>
    </source>
</evidence>
<sequence>MSFEKNESNYVKLSSGLTAMKERTGKTILTVHIAGTGGVAESNFPTKLAITGYANNQPNLPVLLLHGVGSQGDGYVPPVMMDTNTLDVKPKKVKERLWDVAVSKPDAVIGLTSASALVGGVALGSGKEAHIERMINLLKALDEDGNLPEEIILSGHSRGAVADHEMSNRIYAEFGDRIKLHFIVTDPVPGPFHDSHIYERIIPPNTASYTVFYAPNEGRTLFNANDLNKLVFTNPLTTITAYAVPETEHISITGVRPIQYAAYLLISAIHGEERDFVESDSFNQQIQAVRHNFGEIKGEGARTKSKFDHRTPVNSDNPELANAIHKTREMFEKGYVRADHQKTSSFLCPNIETKATREGLLRETWVSETNKIKEANKGMHKKHSFFGGFSSASSISTPDYSDELKPMFPAVLLEIKIDAYQQVKAIQAEIFKDAKSGKEGDHTQFCKRSKNSGYVTETQMGILDVIRKTYEQSKQNPLSPLWKDALEKIERIEAKSEQRVVMR</sequence>
<protein>
    <submittedName>
        <fullName evidence="1">Uncharacterized protein</fullName>
    </submittedName>
</protein>
<dbReference type="Proteomes" id="UP000044071">
    <property type="component" value="Unassembled WGS sequence"/>
</dbReference>
<dbReference type="AlphaFoldDB" id="A0A078L226"/>
<dbReference type="OrthoDB" id="9992050at2"/>
<reference evidence="1 2" key="1">
    <citation type="submission" date="2014-06" db="EMBL/GenBank/DDBJ databases">
        <authorList>
            <person name="Urmite Genomes Urmite Genomes"/>
        </authorList>
    </citation>
    <scope>NUCLEOTIDE SEQUENCE [LARGE SCALE GENOMIC DNA]</scope>
</reference>